<dbReference type="AlphaFoldDB" id="A0AAV4EP74"/>
<reference evidence="1 2" key="1">
    <citation type="journal article" date="2021" name="Elife">
        <title>Chloroplast acquisition without the gene transfer in kleptoplastic sea slugs, Plakobranchus ocellatus.</title>
        <authorList>
            <person name="Maeda T."/>
            <person name="Takahashi S."/>
            <person name="Yoshida T."/>
            <person name="Shimamura S."/>
            <person name="Takaki Y."/>
            <person name="Nagai Y."/>
            <person name="Toyoda A."/>
            <person name="Suzuki Y."/>
            <person name="Arimoto A."/>
            <person name="Ishii H."/>
            <person name="Satoh N."/>
            <person name="Nishiyama T."/>
            <person name="Hasebe M."/>
            <person name="Maruyama T."/>
            <person name="Minagawa J."/>
            <person name="Obokata J."/>
            <person name="Shigenobu S."/>
        </authorList>
    </citation>
    <scope>NUCLEOTIDE SEQUENCE [LARGE SCALE GENOMIC DNA]</scope>
</reference>
<evidence type="ECO:0000313" key="1">
    <source>
        <dbReference type="EMBL" id="GFR62400.1"/>
    </source>
</evidence>
<sequence>MRVFHTRAEIEPLKLLQQIWSIGRLAQLRRARLSVEEFPPPGLRGDARAEPQVLSFVLWCSGSQKNKTRRAPLCLGTEQGTFMELKDTFNISQYGSGIRGSASLTSLMSGELDTETLIQITS</sequence>
<accession>A0AAV4EP74</accession>
<keyword evidence="2" id="KW-1185">Reference proteome</keyword>
<comment type="caution">
    <text evidence="1">The sequence shown here is derived from an EMBL/GenBank/DDBJ whole genome shotgun (WGS) entry which is preliminary data.</text>
</comment>
<protein>
    <submittedName>
        <fullName evidence="1">Uncharacterized protein</fullName>
    </submittedName>
</protein>
<dbReference type="Proteomes" id="UP000762676">
    <property type="component" value="Unassembled WGS sequence"/>
</dbReference>
<proteinExistence type="predicted"/>
<gene>
    <name evidence="1" type="ORF">ElyMa_005455000</name>
</gene>
<organism evidence="1 2">
    <name type="scientific">Elysia marginata</name>
    <dbReference type="NCBI Taxonomy" id="1093978"/>
    <lineage>
        <taxon>Eukaryota</taxon>
        <taxon>Metazoa</taxon>
        <taxon>Spiralia</taxon>
        <taxon>Lophotrochozoa</taxon>
        <taxon>Mollusca</taxon>
        <taxon>Gastropoda</taxon>
        <taxon>Heterobranchia</taxon>
        <taxon>Euthyneura</taxon>
        <taxon>Panpulmonata</taxon>
        <taxon>Sacoglossa</taxon>
        <taxon>Placobranchoidea</taxon>
        <taxon>Plakobranchidae</taxon>
        <taxon>Elysia</taxon>
    </lineage>
</organism>
<name>A0AAV4EP74_9GAST</name>
<dbReference type="EMBL" id="BMAT01010882">
    <property type="protein sequence ID" value="GFR62400.1"/>
    <property type="molecule type" value="Genomic_DNA"/>
</dbReference>
<evidence type="ECO:0000313" key="2">
    <source>
        <dbReference type="Proteomes" id="UP000762676"/>
    </source>
</evidence>